<feature type="domain" description="Starch synthase catalytic" evidence="10">
    <location>
        <begin position="2"/>
        <end position="235"/>
    </location>
</feature>
<dbReference type="EC" id="2.4.1.21" evidence="8"/>
<comment type="function">
    <text evidence="2 8">Synthesizes alpha-1,4-glucan chains using ADP-glucose.</text>
</comment>
<proteinExistence type="inferred from homology"/>
<dbReference type="EMBL" id="DSAC01000060">
    <property type="protein sequence ID" value="HHO73965.1"/>
    <property type="molecule type" value="Genomic_DNA"/>
</dbReference>
<dbReference type="UniPathway" id="UPA00164"/>
<evidence type="ECO:0000256" key="2">
    <source>
        <dbReference type="ARBA" id="ARBA00002764"/>
    </source>
</evidence>
<dbReference type="InterPro" id="IPR013534">
    <property type="entry name" value="Starch_synth_cat_dom"/>
</dbReference>
<keyword evidence="7 8" id="KW-0320">Glycogen biosynthesis</keyword>
<dbReference type="Gene3D" id="3.40.50.2000">
    <property type="entry name" value="Glycogen Phosphorylase B"/>
    <property type="match status" value="2"/>
</dbReference>
<dbReference type="SUPFAM" id="SSF53756">
    <property type="entry name" value="UDP-Glycosyltransferase/glycogen phosphorylase"/>
    <property type="match status" value="1"/>
</dbReference>
<dbReference type="NCBIfam" id="TIGR02095">
    <property type="entry name" value="glgA"/>
    <property type="match status" value="1"/>
</dbReference>
<dbReference type="AlphaFoldDB" id="A0A7C5SY95"/>
<comment type="catalytic activity">
    <reaction evidence="1 8">
        <text>[(1-&gt;4)-alpha-D-glucosyl](n) + ADP-alpha-D-glucose = [(1-&gt;4)-alpha-D-glucosyl](n+1) + ADP + H(+)</text>
        <dbReference type="Rhea" id="RHEA:18189"/>
        <dbReference type="Rhea" id="RHEA-COMP:9584"/>
        <dbReference type="Rhea" id="RHEA-COMP:9587"/>
        <dbReference type="ChEBI" id="CHEBI:15378"/>
        <dbReference type="ChEBI" id="CHEBI:15444"/>
        <dbReference type="ChEBI" id="CHEBI:57498"/>
        <dbReference type="ChEBI" id="CHEBI:456216"/>
        <dbReference type="EC" id="2.4.1.21"/>
    </reaction>
</comment>
<evidence type="ECO:0000256" key="7">
    <source>
        <dbReference type="ARBA" id="ARBA00023056"/>
    </source>
</evidence>
<evidence type="ECO:0000256" key="8">
    <source>
        <dbReference type="HAMAP-Rule" id="MF_00484"/>
    </source>
</evidence>
<dbReference type="InterPro" id="IPR011835">
    <property type="entry name" value="GS/SS"/>
</dbReference>
<evidence type="ECO:0000256" key="5">
    <source>
        <dbReference type="ARBA" id="ARBA00022676"/>
    </source>
</evidence>
<evidence type="ECO:0000256" key="4">
    <source>
        <dbReference type="ARBA" id="ARBA00010281"/>
    </source>
</evidence>
<dbReference type="GO" id="GO:0004373">
    <property type="term" value="F:alpha-1,4-glucan glucosyltransferase (UDP-glucose donor) activity"/>
    <property type="evidence" value="ECO:0007669"/>
    <property type="project" value="InterPro"/>
</dbReference>
<dbReference type="PANTHER" id="PTHR45825:SF11">
    <property type="entry name" value="ALPHA AMYLASE DOMAIN-CONTAINING PROTEIN"/>
    <property type="match status" value="1"/>
</dbReference>
<evidence type="ECO:0000256" key="6">
    <source>
        <dbReference type="ARBA" id="ARBA00022679"/>
    </source>
</evidence>
<comment type="similarity">
    <text evidence="4 8">Belongs to the glycosyltransferase 1 family. Bacterial/plant glycogen synthase subfamily.</text>
</comment>
<keyword evidence="6 8" id="KW-0808">Transferase</keyword>
<dbReference type="InterPro" id="IPR001296">
    <property type="entry name" value="Glyco_trans_1"/>
</dbReference>
<dbReference type="Pfam" id="PF08323">
    <property type="entry name" value="Glyco_transf_5"/>
    <property type="match status" value="1"/>
</dbReference>
<dbReference type="Pfam" id="PF00534">
    <property type="entry name" value="Glycos_transf_1"/>
    <property type="match status" value="1"/>
</dbReference>
<evidence type="ECO:0000259" key="9">
    <source>
        <dbReference type="Pfam" id="PF00534"/>
    </source>
</evidence>
<dbReference type="GO" id="GO:0005978">
    <property type="term" value="P:glycogen biosynthetic process"/>
    <property type="evidence" value="ECO:0007669"/>
    <property type="project" value="UniProtKB-UniRule"/>
</dbReference>
<evidence type="ECO:0000256" key="1">
    <source>
        <dbReference type="ARBA" id="ARBA00001478"/>
    </source>
</evidence>
<keyword evidence="5 8" id="KW-0328">Glycosyltransferase</keyword>
<organism evidence="11">
    <name type="scientific">Thermocrinis ruber</name>
    <dbReference type="NCBI Taxonomy" id="75906"/>
    <lineage>
        <taxon>Bacteria</taxon>
        <taxon>Pseudomonadati</taxon>
        <taxon>Aquificota</taxon>
        <taxon>Aquificia</taxon>
        <taxon>Aquificales</taxon>
        <taxon>Aquificaceae</taxon>
        <taxon>Thermocrinis</taxon>
    </lineage>
</organism>
<reference evidence="11" key="1">
    <citation type="journal article" date="2020" name="mSystems">
        <title>Genome- and Community-Level Interaction Insights into Carbon Utilization and Element Cycling Functions of Hydrothermarchaeota in Hydrothermal Sediment.</title>
        <authorList>
            <person name="Zhou Z."/>
            <person name="Liu Y."/>
            <person name="Xu W."/>
            <person name="Pan J."/>
            <person name="Luo Z.H."/>
            <person name="Li M."/>
        </authorList>
    </citation>
    <scope>NUCLEOTIDE SEQUENCE [LARGE SCALE GENOMIC DNA]</scope>
    <source>
        <strain evidence="11">SpSt-114</strain>
    </source>
</reference>
<sequence length="485" mass="56441">MRVVMVASESAPYMKTGGLGDVIHSLSKALTKLGHTVYVIMPKYAKLKRSLERKVKEGIKIYIDHQWREFDLYEDILDHVRYFFIDYKPYYGRECAYAPPKGDYYDNALRFGFLSMASLQVIRELELKPEVIHIHDWHTGILPLYKSLYYPDLERVPVVFTIHNAMHQGIFDAHFLPALNLPWEVFHPYGGIEFYGKINFMKAGILFCDVLTTVSPSYAEELKAYCYGLEGVIREKKYFFGILNGIDYDVWNPEKDELIFAKYNIKSFKRGKLKNKTRLKEIFGLKTENYRPLIGIVARLTAQKGFDLIFSSAEEIVKEGFDMLVLGSGEDKYQEMLVELSKKFPNNIKARIEYSEELAHKLYAGADMFLMPSLFEPCGISQMIAMRYGTVPVVRWVGGLKDTVKDFLKDPENGTGFAFENFEPRDMMSALLRARVFYDMEFCNSEKVWSEIVKRCMRQDFSWERSAREYESAYTTARVLRLYDS</sequence>
<gene>
    <name evidence="8" type="primary">glgA</name>
    <name evidence="11" type="ORF">ENN04_04920</name>
</gene>
<comment type="caution">
    <text evidence="11">The sequence shown here is derived from an EMBL/GenBank/DDBJ whole genome shotgun (WGS) entry which is preliminary data.</text>
</comment>
<dbReference type="GO" id="GO:0009011">
    <property type="term" value="F:alpha-1,4-glucan glucosyltransferase (ADP-glucose donor) activity"/>
    <property type="evidence" value="ECO:0007669"/>
    <property type="project" value="UniProtKB-UniRule"/>
</dbReference>
<accession>A0A7C5SY95</accession>
<evidence type="ECO:0000259" key="10">
    <source>
        <dbReference type="Pfam" id="PF08323"/>
    </source>
</evidence>
<feature type="domain" description="Glycosyl transferase family 1" evidence="9">
    <location>
        <begin position="286"/>
        <end position="427"/>
    </location>
</feature>
<comment type="pathway">
    <text evidence="3 8">Glycan biosynthesis; glycogen biosynthesis.</text>
</comment>
<evidence type="ECO:0000313" key="11">
    <source>
        <dbReference type="EMBL" id="HHO73965.1"/>
    </source>
</evidence>
<dbReference type="CDD" id="cd03791">
    <property type="entry name" value="GT5_Glycogen_synthase_DULL1-like"/>
    <property type="match status" value="1"/>
</dbReference>
<evidence type="ECO:0000256" key="3">
    <source>
        <dbReference type="ARBA" id="ARBA00004964"/>
    </source>
</evidence>
<dbReference type="PANTHER" id="PTHR45825">
    <property type="entry name" value="GRANULE-BOUND STARCH SYNTHASE 1, CHLOROPLASTIC/AMYLOPLASTIC"/>
    <property type="match status" value="1"/>
</dbReference>
<name>A0A7C5SY95_9AQUI</name>
<dbReference type="HAMAP" id="MF_00484">
    <property type="entry name" value="Glycogen_synth"/>
    <property type="match status" value="1"/>
</dbReference>
<feature type="binding site" evidence="8">
    <location>
        <position position="15"/>
    </location>
    <ligand>
        <name>ADP-alpha-D-glucose</name>
        <dbReference type="ChEBI" id="CHEBI:57498"/>
    </ligand>
</feature>
<protein>
    <recommendedName>
        <fullName evidence="8">Glycogen synthase</fullName>
        <ecNumber evidence="8">2.4.1.21</ecNumber>
    </recommendedName>
    <alternativeName>
        <fullName evidence="8">Starch [bacterial glycogen] synthase</fullName>
    </alternativeName>
</protein>